<name>A0A9C7PQ45_9RHOD</name>
<evidence type="ECO:0000313" key="1">
    <source>
        <dbReference type="EMBL" id="GJQ08474.1"/>
    </source>
</evidence>
<accession>A0A9C7PQ45</accession>
<keyword evidence="2" id="KW-1185">Reference proteome</keyword>
<dbReference type="AlphaFoldDB" id="A0A9C7PQ45"/>
<sequence>MAMAICFSSSVSQFRVENRFSCCFINCKSCQVAYAPKKTAKVSKKPEKGLHNFYPRPLRTKTVPLPAVSTLQMREFSFSWNRLLTIVTCFVFSSCLWPRASFAIVRPNPYGRQNVDVTKMRAARAKLPSETVKEKKERFLDKPLIKATLKTAPIVVVTGGVGYVGYQVYLLSERRKIQQWQQLLQRQFQTENEGKVDSTEIESEAVTEKNLPTEDIRKKRLDELSRLELFHGKSEMKDSQVSTLAMELATNSTDPIQSSLLEYLKGTIDVIEWNEKIQGLDLSKEEVIRRTKEFCTNYLNAIFDKSAKFSETNDKTRIETMLVLVDQLKKLETFSKQSCIASDLSDMHWLVYSGSANEKQVEAAYRLLAIHFFSSESSIKDGMEKLPSVQRYLKLSEERFHSLNQEVAKAIFQVAVSNTLSEGKLDSDSREALENLKRSFTKMIDNESAENIISEVGLMRVMYALQQILKEQQFGEEDIQMLKSMCEQLGVDLESLLKTAEDMGDNMGPQVKEFVQQLRSFLSKTSKQEQI</sequence>
<dbReference type="EMBL" id="BQMJ01000002">
    <property type="protein sequence ID" value="GJQ08474.1"/>
    <property type="molecule type" value="Genomic_DNA"/>
</dbReference>
<reference evidence="1" key="2">
    <citation type="submission" date="2022-01" db="EMBL/GenBank/DDBJ databases">
        <authorList>
            <person name="Hirooka S."/>
            <person name="Miyagishima S.Y."/>
        </authorList>
    </citation>
    <scope>NUCLEOTIDE SEQUENCE</scope>
    <source>
        <strain evidence="1">NBRC 102759</strain>
    </source>
</reference>
<organism evidence="1 2">
    <name type="scientific">Galdieria partita</name>
    <dbReference type="NCBI Taxonomy" id="83374"/>
    <lineage>
        <taxon>Eukaryota</taxon>
        <taxon>Rhodophyta</taxon>
        <taxon>Bangiophyceae</taxon>
        <taxon>Galdieriales</taxon>
        <taxon>Galdieriaceae</taxon>
        <taxon>Galdieria</taxon>
    </lineage>
</organism>
<dbReference type="Proteomes" id="UP001061958">
    <property type="component" value="Unassembled WGS sequence"/>
</dbReference>
<dbReference type="OrthoDB" id="5828at2759"/>
<comment type="caution">
    <text evidence="1">The sequence shown here is derived from an EMBL/GenBank/DDBJ whole genome shotgun (WGS) entry which is preliminary data.</text>
</comment>
<protein>
    <submittedName>
        <fullName evidence="1">Uncharacterized protein</fullName>
    </submittedName>
</protein>
<gene>
    <name evidence="1" type="ORF">GpartN1_g265.t1</name>
</gene>
<proteinExistence type="predicted"/>
<evidence type="ECO:0000313" key="2">
    <source>
        <dbReference type="Proteomes" id="UP001061958"/>
    </source>
</evidence>
<reference evidence="1" key="1">
    <citation type="journal article" date="2022" name="Proc. Natl. Acad. Sci. U.S.A.">
        <title>Life cycle and functional genomics of the unicellular red alga Galdieria for elucidating algal and plant evolution and industrial use.</title>
        <authorList>
            <person name="Hirooka S."/>
            <person name="Itabashi T."/>
            <person name="Ichinose T.M."/>
            <person name="Onuma R."/>
            <person name="Fujiwara T."/>
            <person name="Yamashita S."/>
            <person name="Jong L.W."/>
            <person name="Tomita R."/>
            <person name="Iwane A.H."/>
            <person name="Miyagishima S.Y."/>
        </authorList>
    </citation>
    <scope>NUCLEOTIDE SEQUENCE</scope>
    <source>
        <strain evidence="1">NBRC 102759</strain>
    </source>
</reference>